<dbReference type="Pfam" id="PF04189">
    <property type="entry name" value="Gcd10p"/>
    <property type="match status" value="1"/>
</dbReference>
<evidence type="ECO:0000256" key="7">
    <source>
        <dbReference type="SAM" id="MobiDB-lite"/>
    </source>
</evidence>
<dbReference type="PANTHER" id="PTHR12945:SF0">
    <property type="entry name" value="TRNA (ADENINE(58)-N(1))-METHYLTRANSFERASE NON-CATALYTIC SUBUNIT TRM6"/>
    <property type="match status" value="1"/>
</dbReference>
<dbReference type="PANTHER" id="PTHR12945">
    <property type="entry name" value="TRANSLATION INITIATION FACTOR EIF3-RELATED"/>
    <property type="match status" value="1"/>
</dbReference>
<feature type="compositionally biased region" description="Low complexity" evidence="7">
    <location>
        <begin position="430"/>
        <end position="439"/>
    </location>
</feature>
<organism evidence="8 9">
    <name type="scientific">Basidiobolus ranarum</name>
    <dbReference type="NCBI Taxonomy" id="34480"/>
    <lineage>
        <taxon>Eukaryota</taxon>
        <taxon>Fungi</taxon>
        <taxon>Fungi incertae sedis</taxon>
        <taxon>Zoopagomycota</taxon>
        <taxon>Entomophthoromycotina</taxon>
        <taxon>Basidiobolomycetes</taxon>
        <taxon>Basidiobolales</taxon>
        <taxon>Basidiobolaceae</taxon>
        <taxon>Basidiobolus</taxon>
    </lineage>
</organism>
<feature type="compositionally biased region" description="Basic residues" evidence="7">
    <location>
        <begin position="420"/>
        <end position="429"/>
    </location>
</feature>
<reference evidence="8 9" key="1">
    <citation type="submission" date="2023-04" db="EMBL/GenBank/DDBJ databases">
        <title>Genome of Basidiobolus ranarum AG-B5.</title>
        <authorList>
            <person name="Stajich J.E."/>
            <person name="Carter-House D."/>
            <person name="Gryganskyi A."/>
        </authorList>
    </citation>
    <scope>NUCLEOTIDE SEQUENCE [LARGE SCALE GENOMIC DNA]</scope>
    <source>
        <strain evidence="8 9">AG-B5</strain>
    </source>
</reference>
<keyword evidence="4 6" id="KW-0819">tRNA processing</keyword>
<dbReference type="Proteomes" id="UP001479436">
    <property type="component" value="Unassembled WGS sequence"/>
</dbReference>
<sequence length="461" mass="51976">MTDVQMQDEGILNQENRQQMEDLPTIKEGEYVFIEMPSGNVKVVSLKANSTVNMGKFGNFLVNDIIGKPFGHSYEVVGRNQIQLTRHAGLSVITETTANNREIVDDNTSQKLSHEDVEKLKQTGLQGGVSGDTIVETLVENHSAFEKKTEYSKAKYIKKKEKKFKKVFTPVKPNLYSLCDFFFNKNPSKIRDMRIDTLSQMLNMGNIRAHSKILVVDDAQGLVVCGLMERMAGFGSILGIHEGDNHNYDTIRYMNFPTHTREMLKVLSWANISKDSAPEPFVEQDTSVMEEKEKVSYSRKTKAYERLTGAQKMLWDGDFDALLIASQYSPESILDELLPYVAGSRPIVVYSPNKEVLVSAYTYMKKSTECLNPQITESWLREYQVLPGRTHPTMNTSGSGGYLLNTIRVIDCPAEPMNANRRRGTRKLNKAANATNNTPADEEPSQPMEAESDSAKRTRLE</sequence>
<name>A0ABR2W022_9FUNG</name>
<evidence type="ECO:0000256" key="2">
    <source>
        <dbReference type="ARBA" id="ARBA00008320"/>
    </source>
</evidence>
<accession>A0ABR2W022</accession>
<dbReference type="PIRSF" id="PIRSF038170">
    <property type="entry name" value="tRNA_m1A_mtfrase"/>
    <property type="match status" value="1"/>
</dbReference>
<evidence type="ECO:0000256" key="5">
    <source>
        <dbReference type="ARBA" id="ARBA00023242"/>
    </source>
</evidence>
<comment type="function">
    <text evidence="6">Substrate-binding subunit of tRNA (adenine-N1-)-methyltransferase, which catalyzes the formation of N1-methyladenine at position 58 (m1A58) in initiator methionyl-tRNA.</text>
</comment>
<feature type="region of interest" description="Disordered" evidence="7">
    <location>
        <begin position="417"/>
        <end position="461"/>
    </location>
</feature>
<dbReference type="EMBL" id="JASJQH010007244">
    <property type="protein sequence ID" value="KAK9711983.1"/>
    <property type="molecule type" value="Genomic_DNA"/>
</dbReference>
<protein>
    <recommendedName>
        <fullName evidence="3 6">tRNA (adenine(58)-N(1))-methyltransferase non-catalytic subunit TRM6</fullName>
    </recommendedName>
</protein>
<evidence type="ECO:0000256" key="6">
    <source>
        <dbReference type="PIRNR" id="PIRNR038170"/>
    </source>
</evidence>
<comment type="similarity">
    <text evidence="2 6">Belongs to the TRM6/GCD10 family.</text>
</comment>
<proteinExistence type="inferred from homology"/>
<evidence type="ECO:0000256" key="1">
    <source>
        <dbReference type="ARBA" id="ARBA00004123"/>
    </source>
</evidence>
<comment type="subunit">
    <text evidence="6">Heterotetramer.</text>
</comment>
<comment type="caution">
    <text evidence="8">The sequence shown here is derived from an EMBL/GenBank/DDBJ whole genome shotgun (WGS) entry which is preliminary data.</text>
</comment>
<comment type="subcellular location">
    <subcellularLocation>
        <location evidence="1 6">Nucleus</location>
    </subcellularLocation>
</comment>
<gene>
    <name evidence="8" type="primary">TRM6</name>
    <name evidence="8" type="ORF">K7432_007449</name>
</gene>
<evidence type="ECO:0000313" key="9">
    <source>
        <dbReference type="Proteomes" id="UP001479436"/>
    </source>
</evidence>
<evidence type="ECO:0000256" key="3">
    <source>
        <dbReference type="ARBA" id="ARBA00021704"/>
    </source>
</evidence>
<dbReference type="Gene3D" id="3.10.330.20">
    <property type="match status" value="1"/>
</dbReference>
<evidence type="ECO:0000313" key="8">
    <source>
        <dbReference type="EMBL" id="KAK9711983.1"/>
    </source>
</evidence>
<keyword evidence="5 6" id="KW-0539">Nucleus</keyword>
<dbReference type="InterPro" id="IPR017423">
    <property type="entry name" value="TRM6"/>
</dbReference>
<evidence type="ECO:0000256" key="4">
    <source>
        <dbReference type="ARBA" id="ARBA00022694"/>
    </source>
</evidence>
<keyword evidence="9" id="KW-1185">Reference proteome</keyword>